<comment type="caution">
    <text evidence="1">The sequence shown here is derived from an EMBL/GenBank/DDBJ whole genome shotgun (WGS) entry which is preliminary data.</text>
</comment>
<evidence type="ECO:0000313" key="2">
    <source>
        <dbReference type="Proteomes" id="UP000031030"/>
    </source>
</evidence>
<reference evidence="1 2" key="1">
    <citation type="submission" date="2014-11" db="EMBL/GenBank/DDBJ databases">
        <title>Genome sequence of Microbacterium mangrovi MUSC 115(T).</title>
        <authorList>
            <person name="Lee L.-H."/>
        </authorList>
    </citation>
    <scope>NUCLEOTIDE SEQUENCE [LARGE SCALE GENOMIC DNA]</scope>
    <source>
        <strain evidence="1 2">MUSC 115</strain>
    </source>
</reference>
<organism evidence="1 2">
    <name type="scientific">Microbacterium mangrovi</name>
    <dbReference type="NCBI Taxonomy" id="1348253"/>
    <lineage>
        <taxon>Bacteria</taxon>
        <taxon>Bacillati</taxon>
        <taxon>Actinomycetota</taxon>
        <taxon>Actinomycetes</taxon>
        <taxon>Micrococcales</taxon>
        <taxon>Microbacteriaceae</taxon>
        <taxon>Microbacterium</taxon>
    </lineage>
</organism>
<proteinExistence type="predicted"/>
<dbReference type="AlphaFoldDB" id="A0A0B2A645"/>
<protein>
    <submittedName>
        <fullName evidence="1">Uncharacterized protein</fullName>
    </submittedName>
</protein>
<sequence>MQVLLTIFGAALVTAGAGFAGAAIQGRREHNRWVRQERLAAYLKFLFTANDMWDLVNEREKGSAETKRLQAEPIEARNAIATAPPGEERDRLLERIAHLQADLDRNIAKIDMRLERWHAIDAKRTKMLVPLDFLGPTDVAQAARRVAFAINNDPDAISWRLVKTQAAMRRALGIKAGHR</sequence>
<gene>
    <name evidence="1" type="ORF">LK09_06130</name>
</gene>
<evidence type="ECO:0000313" key="1">
    <source>
        <dbReference type="EMBL" id="KHK98550.1"/>
    </source>
</evidence>
<keyword evidence="2" id="KW-1185">Reference proteome</keyword>
<dbReference type="EMBL" id="JTDK01000006">
    <property type="protein sequence ID" value="KHK98550.1"/>
    <property type="molecule type" value="Genomic_DNA"/>
</dbReference>
<name>A0A0B2A645_9MICO</name>
<dbReference type="Proteomes" id="UP000031030">
    <property type="component" value="Unassembled WGS sequence"/>
</dbReference>
<accession>A0A0B2A645</accession>